<organism evidence="1 2">
    <name type="scientific">Hepatospora eriocheir</name>
    <dbReference type="NCBI Taxonomy" id="1081669"/>
    <lineage>
        <taxon>Eukaryota</taxon>
        <taxon>Fungi</taxon>
        <taxon>Fungi incertae sedis</taxon>
        <taxon>Microsporidia</taxon>
        <taxon>Hepatosporidae</taxon>
        <taxon>Hepatospora</taxon>
    </lineage>
</organism>
<name>A0A1X0Q8Z1_9MICR</name>
<evidence type="ECO:0000313" key="2">
    <source>
        <dbReference type="Proteomes" id="UP000192501"/>
    </source>
</evidence>
<accession>A0A1X0Q8Z1</accession>
<reference evidence="1 2" key="1">
    <citation type="journal article" date="2017" name="Environ. Microbiol.">
        <title>Decay of the glycolytic pathway and adaptation to intranuclear parasitism within Enterocytozoonidae microsporidia.</title>
        <authorList>
            <person name="Wiredu Boakye D."/>
            <person name="Jaroenlak P."/>
            <person name="Prachumwat A."/>
            <person name="Williams T.A."/>
            <person name="Bateman K.S."/>
            <person name="Itsathitphaisarn O."/>
            <person name="Sritunyalucksana K."/>
            <person name="Paszkiewicz K.H."/>
            <person name="Moore K.A."/>
            <person name="Stentiford G.D."/>
            <person name="Williams B.A."/>
        </authorList>
    </citation>
    <scope>NUCLEOTIDE SEQUENCE [LARGE SCALE GENOMIC DNA]</scope>
    <source>
        <strain evidence="2">canceri</strain>
    </source>
</reference>
<evidence type="ECO:0000313" key="1">
    <source>
        <dbReference type="EMBL" id="ORD96227.1"/>
    </source>
</evidence>
<sequence length="59" mass="7124">MFEIKGFSIHSLILRFIKSWSLLQISTLKFYKHFVKELTSSLLKEIFQNNCSYNNFYNL</sequence>
<protein>
    <submittedName>
        <fullName evidence="1">Uncharacterized protein</fullName>
    </submittedName>
</protein>
<gene>
    <name evidence="1" type="ORF">A0H76_489</name>
</gene>
<comment type="caution">
    <text evidence="1">The sequence shown here is derived from an EMBL/GenBank/DDBJ whole genome shotgun (WGS) entry which is preliminary data.</text>
</comment>
<proteinExistence type="predicted"/>
<dbReference type="VEuPathDB" id="MicrosporidiaDB:A0H76_489"/>
<dbReference type="AlphaFoldDB" id="A0A1X0Q8Z1"/>
<dbReference type="Proteomes" id="UP000192501">
    <property type="component" value="Unassembled WGS sequence"/>
</dbReference>
<dbReference type="EMBL" id="LTAI01001169">
    <property type="protein sequence ID" value="ORD96227.1"/>
    <property type="molecule type" value="Genomic_DNA"/>
</dbReference>